<gene>
    <name evidence="4" type="ORF">AZE42_09823</name>
</gene>
<feature type="compositionally biased region" description="Low complexity" evidence="2">
    <location>
        <begin position="63"/>
        <end position="83"/>
    </location>
</feature>
<keyword evidence="5" id="KW-1185">Reference proteome</keyword>
<evidence type="ECO:0000256" key="2">
    <source>
        <dbReference type="SAM" id="MobiDB-lite"/>
    </source>
</evidence>
<keyword evidence="1" id="KW-0862">Zinc</keyword>
<proteinExistence type="predicted"/>
<dbReference type="Gene3D" id="3.30.50.10">
    <property type="entry name" value="Erythroid Transcription Factor GATA-1, subunit A"/>
    <property type="match status" value="1"/>
</dbReference>
<dbReference type="PROSITE" id="PS50114">
    <property type="entry name" value="GATA_ZN_FINGER_2"/>
    <property type="match status" value="1"/>
</dbReference>
<evidence type="ECO:0000313" key="4">
    <source>
        <dbReference type="EMBL" id="OJA14105.1"/>
    </source>
</evidence>
<evidence type="ECO:0000313" key="5">
    <source>
        <dbReference type="Proteomes" id="UP000183567"/>
    </source>
</evidence>
<comment type="caution">
    <text evidence="4">The sequence shown here is derived from an EMBL/GenBank/DDBJ whole genome shotgun (WGS) entry which is preliminary data.</text>
</comment>
<dbReference type="EMBL" id="LVVM01003884">
    <property type="protein sequence ID" value="OJA14105.1"/>
    <property type="molecule type" value="Genomic_DNA"/>
</dbReference>
<accession>A0A1J8QKL4</accession>
<feature type="domain" description="GATA-type" evidence="3">
    <location>
        <begin position="194"/>
        <end position="235"/>
    </location>
</feature>
<evidence type="ECO:0000256" key="1">
    <source>
        <dbReference type="PROSITE-ProRule" id="PRU00094"/>
    </source>
</evidence>
<dbReference type="AlphaFoldDB" id="A0A1J8QKL4"/>
<dbReference type="STRING" id="180088.A0A1J8QKL4"/>
<feature type="region of interest" description="Disordered" evidence="2">
    <location>
        <begin position="44"/>
        <end position="105"/>
    </location>
</feature>
<dbReference type="InterPro" id="IPR013088">
    <property type="entry name" value="Znf_NHR/GATA"/>
</dbReference>
<evidence type="ECO:0000259" key="3">
    <source>
        <dbReference type="PROSITE" id="PS50114"/>
    </source>
</evidence>
<dbReference type="InterPro" id="IPR000679">
    <property type="entry name" value="Znf_GATA"/>
</dbReference>
<keyword evidence="1" id="KW-0479">Metal-binding</keyword>
<dbReference type="GO" id="GO:0043565">
    <property type="term" value="F:sequence-specific DNA binding"/>
    <property type="evidence" value="ECO:0007669"/>
    <property type="project" value="InterPro"/>
</dbReference>
<dbReference type="Proteomes" id="UP000183567">
    <property type="component" value="Unassembled WGS sequence"/>
</dbReference>
<sequence>MNSPDDERHSRSPVQSTLLFDRTLEITSFLIFLRCRRPHNCREYDYDHDHSYRRSTPSPIATSSYSPSLSVSSLPSSSAYVPAPHRPPADRSVDSHSGYSDDYGPYHSALQSIPKSLTGGHGRMSNNYSHAPYAVDIYHDDSHLYHMLPSYTSPPVTHSTQSSGRDNPQLSYPIPGQNYHTIAYTDDAATKLSDRVRRRCYNCCTTDSSTWRRSASSPGKVVCNKCGLLQRTMKA</sequence>
<name>A0A1J8QKL4_9AGAM</name>
<keyword evidence="1" id="KW-0863">Zinc-finger</keyword>
<protein>
    <recommendedName>
        <fullName evidence="3">GATA-type domain-containing protein</fullName>
    </recommendedName>
</protein>
<reference evidence="4 5" key="1">
    <citation type="submission" date="2016-03" db="EMBL/GenBank/DDBJ databases">
        <title>Comparative genomics of the ectomycorrhizal sister species Rhizopogon vinicolor and Rhizopogon vesiculosus (Basidiomycota: Boletales) reveals a divergence of the mating type B locus.</title>
        <authorList>
            <person name="Mujic A.B."/>
            <person name="Kuo A."/>
            <person name="Tritt A."/>
            <person name="Lipzen A."/>
            <person name="Chen C."/>
            <person name="Johnson J."/>
            <person name="Sharma A."/>
            <person name="Barry K."/>
            <person name="Grigoriev I.V."/>
            <person name="Spatafora J.W."/>
        </authorList>
    </citation>
    <scope>NUCLEOTIDE SEQUENCE [LARGE SCALE GENOMIC DNA]</scope>
    <source>
        <strain evidence="4 5">AM-OR11-056</strain>
    </source>
</reference>
<dbReference type="SUPFAM" id="SSF57716">
    <property type="entry name" value="Glucocorticoid receptor-like (DNA-binding domain)"/>
    <property type="match status" value="1"/>
</dbReference>
<dbReference type="GO" id="GO:0006355">
    <property type="term" value="P:regulation of DNA-templated transcription"/>
    <property type="evidence" value="ECO:0007669"/>
    <property type="project" value="InterPro"/>
</dbReference>
<dbReference type="OrthoDB" id="515401at2759"/>
<dbReference type="GO" id="GO:0008270">
    <property type="term" value="F:zinc ion binding"/>
    <property type="evidence" value="ECO:0007669"/>
    <property type="project" value="UniProtKB-KW"/>
</dbReference>
<organism evidence="4 5">
    <name type="scientific">Rhizopogon vesiculosus</name>
    <dbReference type="NCBI Taxonomy" id="180088"/>
    <lineage>
        <taxon>Eukaryota</taxon>
        <taxon>Fungi</taxon>
        <taxon>Dikarya</taxon>
        <taxon>Basidiomycota</taxon>
        <taxon>Agaricomycotina</taxon>
        <taxon>Agaricomycetes</taxon>
        <taxon>Agaricomycetidae</taxon>
        <taxon>Boletales</taxon>
        <taxon>Suillineae</taxon>
        <taxon>Rhizopogonaceae</taxon>
        <taxon>Rhizopogon</taxon>
    </lineage>
</organism>